<gene>
    <name evidence="7" type="ORF">C922_02687</name>
</gene>
<feature type="transmembrane region" description="Helical" evidence="6">
    <location>
        <begin position="72"/>
        <end position="91"/>
    </location>
</feature>
<evidence type="ECO:0000256" key="1">
    <source>
        <dbReference type="ARBA" id="ARBA00004141"/>
    </source>
</evidence>
<keyword evidence="4 6" id="KW-0472">Membrane</keyword>
<evidence type="ECO:0000256" key="3">
    <source>
        <dbReference type="ARBA" id="ARBA00022989"/>
    </source>
</evidence>
<organism evidence="7 8">
    <name type="scientific">Plasmodium inui San Antonio 1</name>
    <dbReference type="NCBI Taxonomy" id="1237626"/>
    <lineage>
        <taxon>Eukaryota</taxon>
        <taxon>Sar</taxon>
        <taxon>Alveolata</taxon>
        <taxon>Apicomplexa</taxon>
        <taxon>Aconoidasida</taxon>
        <taxon>Haemosporida</taxon>
        <taxon>Plasmodiidae</taxon>
        <taxon>Plasmodium</taxon>
        <taxon>Plasmodium (Plasmodium)</taxon>
    </lineage>
</organism>
<dbReference type="GO" id="GO:0016020">
    <property type="term" value="C:membrane"/>
    <property type="evidence" value="ECO:0007669"/>
    <property type="project" value="UniProtKB-SubCell"/>
</dbReference>
<feature type="transmembrane region" description="Helical" evidence="6">
    <location>
        <begin position="705"/>
        <end position="724"/>
    </location>
</feature>
<evidence type="ECO:0000256" key="6">
    <source>
        <dbReference type="SAM" id="Phobius"/>
    </source>
</evidence>
<feature type="compositionally biased region" description="Polar residues" evidence="5">
    <location>
        <begin position="280"/>
        <end position="292"/>
    </location>
</feature>
<dbReference type="GeneID" id="20037961"/>
<keyword evidence="8" id="KW-1185">Reference proteome</keyword>
<dbReference type="PANTHER" id="PTHR12570:SF65">
    <property type="entry name" value="MAGNESIUM TRANSPORTER NIPA9-RELATED"/>
    <property type="match status" value="1"/>
</dbReference>
<comment type="subcellular location">
    <subcellularLocation>
        <location evidence="1">Membrane</location>
        <topology evidence="1">Multi-pass membrane protein</topology>
    </subcellularLocation>
</comment>
<feature type="region of interest" description="Disordered" evidence="5">
    <location>
        <begin position="517"/>
        <end position="548"/>
    </location>
</feature>
<dbReference type="PANTHER" id="PTHR12570">
    <property type="match status" value="1"/>
</dbReference>
<name>W7A789_9APIC</name>
<dbReference type="Pfam" id="PF05653">
    <property type="entry name" value="Mg_trans_NIPA"/>
    <property type="match status" value="1"/>
</dbReference>
<dbReference type="RefSeq" id="XP_008816508.1">
    <property type="nucleotide sequence ID" value="XM_008818286.1"/>
</dbReference>
<dbReference type="EMBL" id="KI965468">
    <property type="protein sequence ID" value="EUD67103.1"/>
    <property type="molecule type" value="Genomic_DNA"/>
</dbReference>
<sequence>MDTTWIGIAISFVGSFLGALGDKLVHDSYSKEDAKKKHMSQMTMWLSGTLLSVVVDPILTVCSLYFTSAALVAPFAGVHILWNLIITNISLKIRTKLHQYMGSFFLICGIALIIIFSEKKVDIHSMNDVARLYSQTKVIIYLILTFTIIVTLLIVCLLPFLFRDIKKVSFKGEKLLYINKFVANTCTDSCEISLFKKMDTRAKPSGRGTSFKTGKRGHPERDPFERPLKHPLEYPLKHPLKGTDDPLASIRSSDKGNTRGDSLITNGQQRSSPTRKETSVDISNEGDNSAPRSNDGIIPSSQAEKFRVKRHPKVGEKTINVGRRNALINYRPGDSIPRLPPNNTFAKHRTEKIRKINFKSSNRERKRHPPQFRRSNRSWDARKGEVQQTLQGKFPPVHRGNSDMLHTEWPKRVESRYDLYCSETAIHPSDKNENKLTYQSEDHINSGSHTTSCSNLEPIIEPTQDDSAESTSTQKRKRKKKSFLLSPYESIKMIKKFLQNKSRGGLKVCRKKRKSFFRNIDRRKQTNPTVEDPPELTPQSSHPSSIAGNEPFCPIEVLKCADKIDSCENWKDGEPFSLMVYSPTRERGSPGKASIGSSPASAGGRSDPGGRSGPNDPNKPSNPNDPTESSNTRVRSDPVQMQYLAIIASIYSATDKPNRIKHPEILYRICCCTLCGMSGGFVNIFSEQIIGIFSREKLHMFTHPFAYVLIMLTLFCLCNQLFFLNISLSKFSVTSVIPLIMSNIVFFSSLTTIIMREEESVIESTNAVCFSLGVLLVIIGILYLQYNINRVLLRCFKPKKG</sequence>
<evidence type="ECO:0000256" key="4">
    <source>
        <dbReference type="ARBA" id="ARBA00023136"/>
    </source>
</evidence>
<feature type="compositionally biased region" description="Polar residues" evidence="5">
    <location>
        <begin position="259"/>
        <end position="272"/>
    </location>
</feature>
<evidence type="ECO:0000313" key="8">
    <source>
        <dbReference type="Proteomes" id="UP000030640"/>
    </source>
</evidence>
<feature type="region of interest" description="Disordered" evidence="5">
    <location>
        <begin position="442"/>
        <end position="479"/>
    </location>
</feature>
<feature type="compositionally biased region" description="Low complexity" evidence="5">
    <location>
        <begin position="613"/>
        <end position="626"/>
    </location>
</feature>
<evidence type="ECO:0008006" key="9">
    <source>
        <dbReference type="Google" id="ProtNLM"/>
    </source>
</evidence>
<keyword evidence="3 6" id="KW-1133">Transmembrane helix</keyword>
<feature type="region of interest" description="Disordered" evidence="5">
    <location>
        <begin position="581"/>
        <end position="634"/>
    </location>
</feature>
<protein>
    <recommendedName>
        <fullName evidence="9">Magnesium transporter</fullName>
    </recommendedName>
</protein>
<accession>W7A789</accession>
<dbReference type="VEuPathDB" id="PlasmoDB:C922_02687"/>
<evidence type="ECO:0000313" key="7">
    <source>
        <dbReference type="EMBL" id="EUD67103.1"/>
    </source>
</evidence>
<feature type="transmembrane region" description="Helical" evidence="6">
    <location>
        <begin position="665"/>
        <end position="685"/>
    </location>
</feature>
<feature type="compositionally biased region" description="Polar residues" evidence="5">
    <location>
        <begin position="445"/>
        <end position="455"/>
    </location>
</feature>
<feature type="compositionally biased region" description="Low complexity" evidence="5">
    <location>
        <begin position="590"/>
        <end position="605"/>
    </location>
</feature>
<feature type="transmembrane region" description="Helical" evidence="6">
    <location>
        <begin position="6"/>
        <end position="25"/>
    </location>
</feature>
<feature type="compositionally biased region" description="Basic and acidic residues" evidence="5">
    <location>
        <begin position="217"/>
        <end position="244"/>
    </location>
</feature>
<feature type="transmembrane region" description="Helical" evidence="6">
    <location>
        <begin position="45"/>
        <end position="66"/>
    </location>
</feature>
<feature type="region of interest" description="Disordered" evidence="5">
    <location>
        <begin position="358"/>
        <end position="403"/>
    </location>
</feature>
<evidence type="ECO:0000256" key="2">
    <source>
        <dbReference type="ARBA" id="ARBA00022692"/>
    </source>
</evidence>
<dbReference type="InterPro" id="IPR008521">
    <property type="entry name" value="Mg_trans_NIPA"/>
</dbReference>
<dbReference type="AlphaFoldDB" id="W7A789"/>
<feature type="compositionally biased region" description="Basic residues" evidence="5">
    <location>
        <begin position="364"/>
        <end position="376"/>
    </location>
</feature>
<dbReference type="Proteomes" id="UP000030640">
    <property type="component" value="Unassembled WGS sequence"/>
</dbReference>
<feature type="region of interest" description="Disordered" evidence="5">
    <location>
        <begin position="203"/>
        <end position="310"/>
    </location>
</feature>
<dbReference type="OrthoDB" id="165382at2759"/>
<feature type="transmembrane region" description="Helical" evidence="6">
    <location>
        <begin position="100"/>
        <end position="118"/>
    </location>
</feature>
<proteinExistence type="predicted"/>
<reference evidence="7 8" key="1">
    <citation type="submission" date="2013-02" db="EMBL/GenBank/DDBJ databases">
        <title>The Genome Sequence of Plasmodium inui San Antonio 1.</title>
        <authorList>
            <consortium name="The Broad Institute Genome Sequencing Platform"/>
            <consortium name="The Broad Institute Genome Sequencing Center for Infectious Disease"/>
            <person name="Neafsey D."/>
            <person name="Cheeseman I."/>
            <person name="Volkman S."/>
            <person name="Adams J."/>
            <person name="Walker B."/>
            <person name="Young S.K."/>
            <person name="Zeng Q."/>
            <person name="Gargeya S."/>
            <person name="Fitzgerald M."/>
            <person name="Haas B."/>
            <person name="Abouelleil A."/>
            <person name="Alvarado L."/>
            <person name="Arachchi H.M."/>
            <person name="Berlin A.M."/>
            <person name="Chapman S.B."/>
            <person name="Dewar J."/>
            <person name="Goldberg J."/>
            <person name="Griggs A."/>
            <person name="Gujja S."/>
            <person name="Hansen M."/>
            <person name="Howarth C."/>
            <person name="Imamovic A."/>
            <person name="Larimer J."/>
            <person name="McCowan C."/>
            <person name="Murphy C."/>
            <person name="Neiman D."/>
            <person name="Pearson M."/>
            <person name="Priest M."/>
            <person name="Roberts A."/>
            <person name="Saif S."/>
            <person name="Shea T."/>
            <person name="Sisk P."/>
            <person name="Sykes S."/>
            <person name="Wortman J."/>
            <person name="Nusbaum C."/>
            <person name="Birren B."/>
        </authorList>
    </citation>
    <scope>NUCLEOTIDE SEQUENCE [LARGE SCALE GENOMIC DNA]</scope>
    <source>
        <strain evidence="7 8">San Antonio 1</strain>
    </source>
</reference>
<feature type="transmembrane region" description="Helical" evidence="6">
    <location>
        <begin position="138"/>
        <end position="162"/>
    </location>
</feature>
<feature type="compositionally biased region" description="Polar residues" evidence="5">
    <location>
        <begin position="537"/>
        <end position="547"/>
    </location>
</feature>
<keyword evidence="2 6" id="KW-0812">Transmembrane</keyword>
<feature type="transmembrane region" description="Helical" evidence="6">
    <location>
        <begin position="761"/>
        <end position="784"/>
    </location>
</feature>
<feature type="transmembrane region" description="Helical" evidence="6">
    <location>
        <begin position="736"/>
        <end position="755"/>
    </location>
</feature>
<dbReference type="GO" id="GO:0015095">
    <property type="term" value="F:magnesium ion transmembrane transporter activity"/>
    <property type="evidence" value="ECO:0007669"/>
    <property type="project" value="InterPro"/>
</dbReference>
<evidence type="ECO:0000256" key="5">
    <source>
        <dbReference type="SAM" id="MobiDB-lite"/>
    </source>
</evidence>